<dbReference type="InterPro" id="IPR022205">
    <property type="entry name" value="DUF3732"/>
</dbReference>
<name>A0ABY9IAM2_9ACTN</name>
<dbReference type="InterPro" id="IPR027417">
    <property type="entry name" value="P-loop_NTPase"/>
</dbReference>
<dbReference type="RefSeq" id="WP_306091351.1">
    <property type="nucleotide sequence ID" value="NZ_CP120992.1"/>
</dbReference>
<dbReference type="SUPFAM" id="SSF52540">
    <property type="entry name" value="P-loop containing nucleoside triphosphate hydrolases"/>
    <property type="match status" value="1"/>
</dbReference>
<reference evidence="2 3" key="1">
    <citation type="submission" date="2023-03" db="EMBL/GenBank/DDBJ databases">
        <title>Isolation and description of six Streptomyces strains from soil environments, able to metabolize different microbial glucans.</title>
        <authorList>
            <person name="Widen T."/>
            <person name="Larsbrink J."/>
        </authorList>
    </citation>
    <scope>NUCLEOTIDE SEQUENCE [LARGE SCALE GENOMIC DNA]</scope>
    <source>
        <strain evidence="2 3">Mut2</strain>
    </source>
</reference>
<evidence type="ECO:0000313" key="3">
    <source>
        <dbReference type="Proteomes" id="UP001229952"/>
    </source>
</evidence>
<keyword evidence="3" id="KW-1185">Reference proteome</keyword>
<protein>
    <submittedName>
        <fullName evidence="2">DUF3732 domain-containing protein</fullName>
    </submittedName>
</protein>
<sequence length="652" mass="72370">MQLLALILYNANGGRRLIHFRTGALNVVTGQSASGKSTLLGIFEYCTGRKSVTFPIGPMTDTVSWYAALFQLENTRAFVARPAPGPGKKTAAEQVMLKFGPDLEPLSYTDLAPNTDRHTLRQRLGRFIGIEENHSTTPRRRGPSAVGAHLGHAALLCLQGQNEIADNNHLFHRQSDRHVASALKETLPYFLGAAPHDQARKHAQLNAARSRLTQAEKDLAQAHDPNGIAHITLAGLWHEAHTLSLVPAPTAPDDYVQATQALQDAVLAPATEQAHALEEDQRKLDLERTCADLREQLRALATDRRLLLAETAAADDYATSAHIPRGRLASLDLVPHRLDDDASTCALCGSVLSQPDPTIDALRNSLDRLQHQIRGIDAMRPARRAALEELHQQATRLRSRLRAAETALQALTQADHTNGHLPRRDRIDFARGRIHGMLTALQHTTGADLARLSQARDTAKATVDALEAELDPRTAHEELLARLVPVNQDIALWAHQLQLEPRNQGVYLNPTQLTVEFGARTGRLPLSRVGSGRNWVGYHVLAHLALHRYFVRQRRPVPRILFLDQPSQVWFPPATHDGDDHTDKDSRAAQELFRLIHEVVKDLAPELQVIVCDHVDFPTPWFQEAVVHRWHHSEKLVPAHWADLTGSPQPLP</sequence>
<feature type="coiled-coil region" evidence="1">
    <location>
        <begin position="276"/>
        <end position="310"/>
    </location>
</feature>
<dbReference type="EMBL" id="CP120992">
    <property type="protein sequence ID" value="WLQ43938.1"/>
    <property type="molecule type" value="Genomic_DNA"/>
</dbReference>
<proteinExistence type="predicted"/>
<feature type="coiled-coil region" evidence="1">
    <location>
        <begin position="359"/>
        <end position="414"/>
    </location>
</feature>
<accession>A0ABY9IAM2</accession>
<organism evidence="2 3">
    <name type="scientific">Streptomyces laculatispora</name>
    <dbReference type="NCBI Taxonomy" id="887464"/>
    <lineage>
        <taxon>Bacteria</taxon>
        <taxon>Bacillati</taxon>
        <taxon>Actinomycetota</taxon>
        <taxon>Actinomycetes</taxon>
        <taxon>Kitasatosporales</taxon>
        <taxon>Streptomycetaceae</taxon>
        <taxon>Streptomyces</taxon>
    </lineage>
</organism>
<evidence type="ECO:0000313" key="2">
    <source>
        <dbReference type="EMBL" id="WLQ43938.1"/>
    </source>
</evidence>
<gene>
    <name evidence="2" type="ORF">P8A22_30910</name>
</gene>
<evidence type="ECO:0000256" key="1">
    <source>
        <dbReference type="SAM" id="Coils"/>
    </source>
</evidence>
<dbReference type="Pfam" id="PF12532">
    <property type="entry name" value="DUF3732"/>
    <property type="match status" value="1"/>
</dbReference>
<keyword evidence="1" id="KW-0175">Coiled coil</keyword>
<dbReference type="Proteomes" id="UP001229952">
    <property type="component" value="Chromosome"/>
</dbReference>